<evidence type="ECO:0008006" key="3">
    <source>
        <dbReference type="Google" id="ProtNLM"/>
    </source>
</evidence>
<keyword evidence="2" id="KW-1185">Reference proteome</keyword>
<dbReference type="EMBL" id="JAKKUT010000002">
    <property type="protein sequence ID" value="MDG2991476.1"/>
    <property type="molecule type" value="Genomic_DNA"/>
</dbReference>
<dbReference type="PROSITE" id="PS51257">
    <property type="entry name" value="PROKAR_LIPOPROTEIN"/>
    <property type="match status" value="1"/>
</dbReference>
<name>A0ABT6F0U2_9SYNE</name>
<organism evidence="1 2">
    <name type="scientific">Candidatus Synechococcus calcipolaris G9</name>
    <dbReference type="NCBI Taxonomy" id="1497997"/>
    <lineage>
        <taxon>Bacteria</taxon>
        <taxon>Bacillati</taxon>
        <taxon>Cyanobacteriota</taxon>
        <taxon>Cyanophyceae</taxon>
        <taxon>Synechococcales</taxon>
        <taxon>Synechococcaceae</taxon>
        <taxon>Synechococcus</taxon>
    </lineage>
</organism>
<comment type="caution">
    <text evidence="1">The sequence shown here is derived from an EMBL/GenBank/DDBJ whole genome shotgun (WGS) entry which is preliminary data.</text>
</comment>
<accession>A0ABT6F0U2</accession>
<sequence length="84" mass="9281">MFSRHQILSAISGYPWKICLLMLAIAACAPNHVQQCQQIGQATYTVMARVKGFMTIKLVTNPLVSAMLPELYGQLPEPGHLARL</sequence>
<reference evidence="1" key="1">
    <citation type="journal article" date="2022" name="Genome Biol. Evol.">
        <title>A New Gene Family Diagnostic for Intracellular Biomineralization of Amorphous Ca Carbonates by Cyanobacteria.</title>
        <authorList>
            <person name="Benzerara K."/>
            <person name="Duprat E."/>
            <person name="Bitard-Feildel T."/>
            <person name="Caumes G."/>
            <person name="Cassier-Chauvat C."/>
            <person name="Chauvat F."/>
            <person name="Dezi M."/>
            <person name="Diop S.I."/>
            <person name="Gaschignard G."/>
            <person name="Gorgen S."/>
            <person name="Gugger M."/>
            <person name="Lopez-Garcia P."/>
            <person name="Millet M."/>
            <person name="Skouri-Panet F."/>
            <person name="Moreira D."/>
            <person name="Callebaut I."/>
        </authorList>
    </citation>
    <scope>NUCLEOTIDE SEQUENCE</scope>
    <source>
        <strain evidence="1">G9</strain>
    </source>
</reference>
<reference evidence="1" key="2">
    <citation type="submission" date="2022-01" db="EMBL/GenBank/DDBJ databases">
        <authorList>
            <person name="Zivanovic Y."/>
            <person name="Moreira D."/>
            <person name="Lopez-Garcia P."/>
        </authorList>
    </citation>
    <scope>NUCLEOTIDE SEQUENCE</scope>
    <source>
        <strain evidence="1">G9</strain>
    </source>
</reference>
<gene>
    <name evidence="1" type="ORF">L3556_11125</name>
</gene>
<protein>
    <recommendedName>
        <fullName evidence="3">Lipoprotein</fullName>
    </recommendedName>
</protein>
<evidence type="ECO:0000313" key="1">
    <source>
        <dbReference type="EMBL" id="MDG2991476.1"/>
    </source>
</evidence>
<proteinExistence type="predicted"/>
<dbReference type="Proteomes" id="UP001154265">
    <property type="component" value="Unassembled WGS sequence"/>
</dbReference>
<evidence type="ECO:0000313" key="2">
    <source>
        <dbReference type="Proteomes" id="UP001154265"/>
    </source>
</evidence>